<sequence>MIEVTILDFLSAHLSVPTYTDRQNEMPASYVIFEKTGGSKRNHLLSGTFAFQSYGQSKYEAGMLNEELKRVVEGLITLDVIGGVSLNSDYDFTDTETKEYRYQAVFDINYY</sequence>
<evidence type="ECO:0000313" key="2">
    <source>
        <dbReference type="Proteomes" id="UP000257607"/>
    </source>
</evidence>
<reference evidence="1 2" key="1">
    <citation type="submission" date="2018-07" db="EMBL/GenBank/DDBJ databases">
        <title>Lactobacillus curvatus genome sequence.</title>
        <authorList>
            <person name="Prechtl R."/>
        </authorList>
    </citation>
    <scope>NUCLEOTIDE SEQUENCE [LARGE SCALE GENOMIC DNA]</scope>
    <source>
        <strain evidence="1 2">TMW 1.1928</strain>
    </source>
</reference>
<dbReference type="RefSeq" id="WP_116843647.1">
    <property type="nucleotide sequence ID" value="NZ_CP031003.1"/>
</dbReference>
<protein>
    <recommendedName>
        <fullName evidence="3">Phage protein</fullName>
    </recommendedName>
</protein>
<dbReference type="AlphaFoldDB" id="A0A385AEW1"/>
<evidence type="ECO:0000313" key="1">
    <source>
        <dbReference type="EMBL" id="AXN36190.1"/>
    </source>
</evidence>
<proteinExistence type="predicted"/>
<dbReference type="Proteomes" id="UP000257607">
    <property type="component" value="Chromosome"/>
</dbReference>
<gene>
    <name evidence="1" type="ORF">DT351_07330</name>
</gene>
<organism evidence="1 2">
    <name type="scientific">Latilactobacillus curvatus</name>
    <name type="common">Lactobacillus curvatus</name>
    <dbReference type="NCBI Taxonomy" id="28038"/>
    <lineage>
        <taxon>Bacteria</taxon>
        <taxon>Bacillati</taxon>
        <taxon>Bacillota</taxon>
        <taxon>Bacilli</taxon>
        <taxon>Lactobacillales</taxon>
        <taxon>Lactobacillaceae</taxon>
        <taxon>Latilactobacillus</taxon>
    </lineage>
</organism>
<dbReference type="EMBL" id="CP031003">
    <property type="protein sequence ID" value="AXN36190.1"/>
    <property type="molecule type" value="Genomic_DNA"/>
</dbReference>
<name>A0A385AEW1_LATCU</name>
<evidence type="ECO:0008006" key="3">
    <source>
        <dbReference type="Google" id="ProtNLM"/>
    </source>
</evidence>
<accession>A0A385AEW1</accession>